<protein>
    <submittedName>
        <fullName evidence="2">Uncharacterized protein</fullName>
    </submittedName>
</protein>
<proteinExistence type="predicted"/>
<name>A0A5J5A8I2_9ASTE</name>
<reference evidence="2 3" key="1">
    <citation type="submission" date="2019-09" db="EMBL/GenBank/DDBJ databases">
        <title>A chromosome-level genome assembly of the Chinese tupelo Nyssa sinensis.</title>
        <authorList>
            <person name="Yang X."/>
            <person name="Kang M."/>
            <person name="Yang Y."/>
            <person name="Xiong H."/>
            <person name="Wang M."/>
            <person name="Zhang Z."/>
            <person name="Wang Z."/>
            <person name="Wu H."/>
            <person name="Ma T."/>
            <person name="Liu J."/>
            <person name="Xi Z."/>
        </authorList>
    </citation>
    <scope>NUCLEOTIDE SEQUENCE [LARGE SCALE GENOMIC DNA]</scope>
    <source>
        <strain evidence="2">J267</strain>
        <tissue evidence="2">Leaf</tissue>
    </source>
</reference>
<evidence type="ECO:0000313" key="3">
    <source>
        <dbReference type="Proteomes" id="UP000325577"/>
    </source>
</evidence>
<keyword evidence="1" id="KW-0472">Membrane</keyword>
<keyword evidence="1" id="KW-0812">Transmembrane</keyword>
<accession>A0A5J5A8I2</accession>
<keyword evidence="3" id="KW-1185">Reference proteome</keyword>
<evidence type="ECO:0000313" key="2">
    <source>
        <dbReference type="EMBL" id="KAA8526126.1"/>
    </source>
</evidence>
<dbReference type="Proteomes" id="UP000325577">
    <property type="component" value="Linkage Group LG3"/>
</dbReference>
<evidence type="ECO:0000256" key="1">
    <source>
        <dbReference type="SAM" id="Phobius"/>
    </source>
</evidence>
<organism evidence="2 3">
    <name type="scientific">Nyssa sinensis</name>
    <dbReference type="NCBI Taxonomy" id="561372"/>
    <lineage>
        <taxon>Eukaryota</taxon>
        <taxon>Viridiplantae</taxon>
        <taxon>Streptophyta</taxon>
        <taxon>Embryophyta</taxon>
        <taxon>Tracheophyta</taxon>
        <taxon>Spermatophyta</taxon>
        <taxon>Magnoliopsida</taxon>
        <taxon>eudicotyledons</taxon>
        <taxon>Gunneridae</taxon>
        <taxon>Pentapetalae</taxon>
        <taxon>asterids</taxon>
        <taxon>Cornales</taxon>
        <taxon>Nyssaceae</taxon>
        <taxon>Nyssa</taxon>
    </lineage>
</organism>
<feature type="transmembrane region" description="Helical" evidence="1">
    <location>
        <begin position="138"/>
        <end position="163"/>
    </location>
</feature>
<sequence length="210" mass="23259">MGQGQLYCSGRLRVHLIPGTSLNPDVRHHRPVAKALSESRSGEIKKKIKSGLESVYPGIKNYAYPLKVLVQFWALKAAPDGRRYLVTTSDRIFRLSNYDFFVIGHTAGQGTILSMGVLKQKMRSAKVSCHGLKRRGTVLLKIIQSSIMPFTLLCLSLNLLLLLAQHSQSQTVVGLLEIVVIPNYNNNSGYAEADEEVTKILEALEVVVID</sequence>
<gene>
    <name evidence="2" type="ORF">F0562_007774</name>
</gene>
<dbReference type="EMBL" id="CM018046">
    <property type="protein sequence ID" value="KAA8526126.1"/>
    <property type="molecule type" value="Genomic_DNA"/>
</dbReference>
<keyword evidence="1" id="KW-1133">Transmembrane helix</keyword>
<dbReference type="AlphaFoldDB" id="A0A5J5A8I2"/>